<dbReference type="InterPro" id="IPR059023">
    <property type="entry name" value="RNA_hel_CTD"/>
</dbReference>
<evidence type="ECO:0000256" key="2">
    <source>
        <dbReference type="ARBA" id="ARBA00022801"/>
    </source>
</evidence>
<dbReference type="OrthoDB" id="5600252at2759"/>
<dbReference type="GO" id="GO:0003723">
    <property type="term" value="F:RNA binding"/>
    <property type="evidence" value="ECO:0007669"/>
    <property type="project" value="TreeGrafter"/>
</dbReference>
<keyword evidence="3" id="KW-0347">Helicase</keyword>
<dbReference type="SMART" id="SM00847">
    <property type="entry name" value="HA2"/>
    <property type="match status" value="1"/>
</dbReference>
<dbReference type="Gene3D" id="3.40.50.300">
    <property type="entry name" value="P-loop containing nucleotide triphosphate hydrolases"/>
    <property type="match status" value="1"/>
</dbReference>
<evidence type="ECO:0000313" key="7">
    <source>
        <dbReference type="Proteomes" id="UP000266841"/>
    </source>
</evidence>
<comment type="caution">
    <text evidence="6">The sequence shown here is derived from an EMBL/GenBank/DDBJ whole genome shotgun (WGS) entry which is preliminary data.</text>
</comment>
<accession>K0STM9</accession>
<dbReference type="AlphaFoldDB" id="K0STM9"/>
<dbReference type="Pfam" id="PF26026">
    <property type="entry name" value="RNA_hel_CTD"/>
    <property type="match status" value="1"/>
</dbReference>
<gene>
    <name evidence="6" type="ORF">THAOC_10471</name>
</gene>
<dbReference type="OMA" id="SELGIIM"/>
<dbReference type="GO" id="GO:0005634">
    <property type="term" value="C:nucleus"/>
    <property type="evidence" value="ECO:0007669"/>
    <property type="project" value="TreeGrafter"/>
</dbReference>
<dbReference type="Proteomes" id="UP000266841">
    <property type="component" value="Unassembled WGS sequence"/>
</dbReference>
<dbReference type="Pfam" id="PF21010">
    <property type="entry name" value="HA2_C"/>
    <property type="match status" value="1"/>
</dbReference>
<evidence type="ECO:0000256" key="3">
    <source>
        <dbReference type="ARBA" id="ARBA00022806"/>
    </source>
</evidence>
<keyword evidence="1" id="KW-0547">Nucleotide-binding</keyword>
<protein>
    <recommendedName>
        <fullName evidence="5">Helicase-associated domain-containing protein</fullName>
    </recommendedName>
</protein>
<dbReference type="Gene3D" id="1.20.120.1080">
    <property type="match status" value="1"/>
</dbReference>
<dbReference type="eggNOG" id="KOG0920">
    <property type="taxonomic scope" value="Eukaryota"/>
</dbReference>
<dbReference type="SUPFAM" id="SSF52540">
    <property type="entry name" value="P-loop containing nucleoside triphosphate hydrolases"/>
    <property type="match status" value="1"/>
</dbReference>
<evidence type="ECO:0000313" key="6">
    <source>
        <dbReference type="EMBL" id="EJK68354.1"/>
    </source>
</evidence>
<name>K0STM9_THAOC</name>
<evidence type="ECO:0000256" key="4">
    <source>
        <dbReference type="ARBA" id="ARBA00022840"/>
    </source>
</evidence>
<dbReference type="InterPro" id="IPR007502">
    <property type="entry name" value="Helicase-assoc_dom"/>
</dbReference>
<dbReference type="InterPro" id="IPR027417">
    <property type="entry name" value="P-loop_NTPase"/>
</dbReference>
<feature type="domain" description="Helicase-associated" evidence="5">
    <location>
        <begin position="88"/>
        <end position="191"/>
    </location>
</feature>
<evidence type="ECO:0000259" key="5">
    <source>
        <dbReference type="SMART" id="SM00847"/>
    </source>
</evidence>
<keyword evidence="2" id="KW-0378">Hydrolase</keyword>
<keyword evidence="7" id="KW-1185">Reference proteome</keyword>
<keyword evidence="4" id="KW-0067">ATP-binding</keyword>
<dbReference type="EMBL" id="AGNL01011493">
    <property type="protein sequence ID" value="EJK68354.1"/>
    <property type="molecule type" value="Genomic_DNA"/>
</dbReference>
<dbReference type="PANTHER" id="PTHR18934:SF237">
    <property type="entry name" value="ATP-DEPENDENT DNA_RNA HELICASE DHX36"/>
    <property type="match status" value="1"/>
</dbReference>
<proteinExistence type="predicted"/>
<dbReference type="PANTHER" id="PTHR18934">
    <property type="entry name" value="ATP-DEPENDENT RNA HELICASE"/>
    <property type="match status" value="1"/>
</dbReference>
<dbReference type="GO" id="GO:0016787">
    <property type="term" value="F:hydrolase activity"/>
    <property type="evidence" value="ECO:0007669"/>
    <property type="project" value="UniProtKB-KW"/>
</dbReference>
<evidence type="ECO:0000256" key="1">
    <source>
        <dbReference type="ARBA" id="ARBA00022741"/>
    </source>
</evidence>
<organism evidence="6 7">
    <name type="scientific">Thalassiosira oceanica</name>
    <name type="common">Marine diatom</name>
    <dbReference type="NCBI Taxonomy" id="159749"/>
    <lineage>
        <taxon>Eukaryota</taxon>
        <taxon>Sar</taxon>
        <taxon>Stramenopiles</taxon>
        <taxon>Ochrophyta</taxon>
        <taxon>Bacillariophyta</taxon>
        <taxon>Coscinodiscophyceae</taxon>
        <taxon>Thalassiosirophycidae</taxon>
        <taxon>Thalassiosirales</taxon>
        <taxon>Thalassiosiraceae</taxon>
        <taxon>Thalassiosira</taxon>
    </lineage>
</organism>
<dbReference type="Pfam" id="PF07717">
    <property type="entry name" value="OB_NTP_bind"/>
    <property type="match status" value="1"/>
</dbReference>
<sequence>MPTLLECWASKAATKQRRGRAGRVKPGFCWHLYSSHTHDRILQDYQLPEMLRVGLEDLVLQILVLDLGEPSSFLRAAVDPPTELAMKNALQLLESLGAAECNWEALARSEENATQLTALGYHLATLPVHPRVGKLLIYGNLFGVNDSCLTIAAAMTSRSPFVGGFENRDAADEAKREMASDDQLASLLAYNEWTRLKRRNNKQARAFLRENYLSYMALNNIAQLRKQLQKYMKNIGFVGDNEVLRDEPNLHLVKAMLAAGLSQNIIIGPKKIQRGQTAGEISFRAQKIKEVFLHPSTIAFAAHTLDSRYLCYHEIVKTSKVYVRDACSISKFSLLLFGGSLKVYQTHGVVSVDEWIRFKISPKPATLVKYLRNSMEALLLEKIMDPKLDITGTKLGRGVIEAVTLLLEMEC</sequence>
<dbReference type="InterPro" id="IPR011709">
    <property type="entry name" value="DEAD-box_helicase_OB_fold"/>
</dbReference>
<dbReference type="GO" id="GO:0005524">
    <property type="term" value="F:ATP binding"/>
    <property type="evidence" value="ECO:0007669"/>
    <property type="project" value="UniProtKB-KW"/>
</dbReference>
<reference evidence="6 7" key="1">
    <citation type="journal article" date="2012" name="Genome Biol.">
        <title>Genome and low-iron response of an oceanic diatom adapted to chronic iron limitation.</title>
        <authorList>
            <person name="Lommer M."/>
            <person name="Specht M."/>
            <person name="Roy A.S."/>
            <person name="Kraemer L."/>
            <person name="Andreson R."/>
            <person name="Gutowska M.A."/>
            <person name="Wolf J."/>
            <person name="Bergner S.V."/>
            <person name="Schilhabel M.B."/>
            <person name="Klostermeier U.C."/>
            <person name="Beiko R.G."/>
            <person name="Rosenstiel P."/>
            <person name="Hippler M."/>
            <person name="Laroche J."/>
        </authorList>
    </citation>
    <scope>NUCLEOTIDE SEQUENCE [LARGE SCALE GENOMIC DNA]</scope>
    <source>
        <strain evidence="6 7">CCMP1005</strain>
    </source>
</reference>
<dbReference type="GO" id="GO:0004386">
    <property type="term" value="F:helicase activity"/>
    <property type="evidence" value="ECO:0007669"/>
    <property type="project" value="UniProtKB-KW"/>
</dbReference>